<proteinExistence type="predicted"/>
<evidence type="ECO:0000313" key="2">
    <source>
        <dbReference type="Proteomes" id="UP000323569"/>
    </source>
</evidence>
<comment type="caution">
    <text evidence="1">The sequence shown here is derived from an EMBL/GenBank/DDBJ whole genome shotgun (WGS) entry which is preliminary data.</text>
</comment>
<name>A0A5A5R4X0_MICAE</name>
<dbReference type="AlphaFoldDB" id="A0A5A5R4X0"/>
<sequence length="39" mass="4504">MEAVIHDATAQYHSPELNIAYRMSVPEYERLISTKTLKP</sequence>
<organism evidence="1 2">
    <name type="scientific">Microcystis aeruginosa NIES-2519</name>
    <dbReference type="NCBI Taxonomy" id="2303981"/>
    <lineage>
        <taxon>Bacteria</taxon>
        <taxon>Bacillati</taxon>
        <taxon>Cyanobacteriota</taxon>
        <taxon>Cyanophyceae</taxon>
        <taxon>Oscillatoriophycideae</taxon>
        <taxon>Chroococcales</taxon>
        <taxon>Microcystaceae</taxon>
        <taxon>Microcystis</taxon>
    </lineage>
</organism>
<reference evidence="1 2" key="1">
    <citation type="submission" date="2018-09" db="EMBL/GenBank/DDBJ databases">
        <title>Evolutionary history of phycoerythrin pigmentation in the water bloom-forming cyanobacterium Microcystis aeruginosa.</title>
        <authorList>
            <person name="Tanabe Y."/>
            <person name="Tanabe Y."/>
            <person name="Yamaguchi H."/>
        </authorList>
    </citation>
    <scope>NUCLEOTIDE SEQUENCE [LARGE SCALE GENOMIC DNA]</scope>
    <source>
        <strain evidence="1 2">NIES-2519</strain>
    </source>
</reference>
<evidence type="ECO:0000313" key="1">
    <source>
        <dbReference type="EMBL" id="GCA71434.1"/>
    </source>
</evidence>
<accession>A0A5A5R4X0</accession>
<dbReference type="Proteomes" id="UP000323569">
    <property type="component" value="Unassembled WGS sequence"/>
</dbReference>
<gene>
    <name evidence="1" type="ORF">MiYa_02973</name>
</gene>
<protein>
    <submittedName>
        <fullName evidence="1">Uncharacterized protein</fullName>
    </submittedName>
</protein>
<dbReference type="EMBL" id="BHVO01000054">
    <property type="protein sequence ID" value="GCA71434.1"/>
    <property type="molecule type" value="Genomic_DNA"/>
</dbReference>